<dbReference type="Pfam" id="PF14310">
    <property type="entry name" value="Fn3-like"/>
    <property type="match status" value="1"/>
</dbReference>
<keyword evidence="5" id="KW-0378">Hydrolase</keyword>
<dbReference type="SMART" id="SM00758">
    <property type="entry name" value="PA14"/>
    <property type="match status" value="1"/>
</dbReference>
<dbReference type="InterPro" id="IPR017853">
    <property type="entry name" value="GH"/>
</dbReference>
<evidence type="ECO:0000256" key="4">
    <source>
        <dbReference type="ARBA" id="ARBA00022729"/>
    </source>
</evidence>
<protein>
    <recommendedName>
        <fullName evidence="6">Probable beta-glucosidase G</fullName>
    </recommendedName>
    <alternativeName>
        <fullName evidence="7">Beta-D-glucoside glucohydrolase G</fullName>
    </alternativeName>
    <alternativeName>
        <fullName evidence="8">Cellobiase G</fullName>
    </alternativeName>
    <alternativeName>
        <fullName evidence="9">Gentiobiase G</fullName>
    </alternativeName>
</protein>
<dbReference type="Gene3D" id="2.60.40.10">
    <property type="entry name" value="Immunoglobulins"/>
    <property type="match status" value="2"/>
</dbReference>
<dbReference type="Gene3D" id="3.20.20.300">
    <property type="entry name" value="Glycoside hydrolase, family 3, N-terminal domain"/>
    <property type="match status" value="1"/>
</dbReference>
<dbReference type="OrthoDB" id="9805821at2"/>
<dbReference type="Pfam" id="PF00933">
    <property type="entry name" value="Glyco_hydro_3"/>
    <property type="match status" value="1"/>
</dbReference>
<dbReference type="AlphaFoldDB" id="A0A328VKN3"/>
<dbReference type="FunFam" id="3.20.20.300:FF:000002">
    <property type="entry name" value="Probable beta-glucosidase"/>
    <property type="match status" value="1"/>
</dbReference>
<dbReference type="InterPro" id="IPR036881">
    <property type="entry name" value="Glyco_hydro_3_C_sf"/>
</dbReference>
<dbReference type="PANTHER" id="PTHR42715:SF12">
    <property type="entry name" value="BETA-GLUCOSIDASE G-RELATED"/>
    <property type="match status" value="1"/>
</dbReference>
<dbReference type="InterPro" id="IPR050288">
    <property type="entry name" value="Cellulose_deg_GH3"/>
</dbReference>
<name>A0A328VKN3_9CHLR</name>
<dbReference type="GO" id="GO:0009251">
    <property type="term" value="P:glucan catabolic process"/>
    <property type="evidence" value="ECO:0007669"/>
    <property type="project" value="TreeGrafter"/>
</dbReference>
<evidence type="ECO:0000256" key="3">
    <source>
        <dbReference type="ARBA" id="ARBA00022525"/>
    </source>
</evidence>
<dbReference type="PANTHER" id="PTHR42715">
    <property type="entry name" value="BETA-GLUCOSIDASE"/>
    <property type="match status" value="1"/>
</dbReference>
<evidence type="ECO:0000256" key="8">
    <source>
        <dbReference type="ARBA" id="ARBA00041601"/>
    </source>
</evidence>
<dbReference type="Pfam" id="PF10633">
    <property type="entry name" value="NPCBM_assoc"/>
    <property type="match status" value="1"/>
</dbReference>
<dbReference type="Gene3D" id="3.40.50.1700">
    <property type="entry name" value="Glycoside hydrolase family 3 C-terminal domain"/>
    <property type="match status" value="1"/>
</dbReference>
<evidence type="ECO:0000256" key="9">
    <source>
        <dbReference type="ARBA" id="ARBA00041808"/>
    </source>
</evidence>
<dbReference type="InterPro" id="IPR026891">
    <property type="entry name" value="Fn3-like"/>
</dbReference>
<dbReference type="InterPro" id="IPR018905">
    <property type="entry name" value="A-galactase_NEW3"/>
</dbReference>
<dbReference type="InterPro" id="IPR001764">
    <property type="entry name" value="Glyco_hydro_3_N"/>
</dbReference>
<evidence type="ECO:0000256" key="5">
    <source>
        <dbReference type="ARBA" id="ARBA00022801"/>
    </source>
</evidence>
<keyword evidence="4" id="KW-0732">Signal</keyword>
<sequence length="1157" mass="122761">MRRLVLLPGARMALRLLLTLLLLCLWSLSLSLSTTGAQAVAAPASARPWMNRSLSPDRRADLLLAQMTLDEKIAMLHGWSGGSYVGYIPANTRLGIPALGLEDGPAGVADGMTGVTAFPAPEALAASWDTSLMRQYGQDLGNEEWGKGANVALAPTVNILRNPQWGRSFETLGEDPYLTAMLASADIQGIQSQHVIATVKHYAANNQEYHRTTVSANVDERTLHEIYLPAFEYAVKQAGVGAVMCSYNKVNNVYACENPYLLNTTLKGTFGFPGFVMSDWGATHSTVPAITAGLDMEMPDSTYFGNALKQAVLSGEVSMATIDEAVHRILRTMFAIGLFDYPTTGSPSATVTNAQHAQFARQAAEAGTVLLKNDGQLLPLDPSKIHSIAVIGPDASVSPQATGGGSAHVIPPYVVTPLQGITQRAGSGVTVRYAQGITTTGTLPPIEAQYLTPPSGSGQGLLGEYFNNMTLSGSPVLTRIDSQINFDWNGQSPGPGVPATQWSARWTGTLTPPVSGTYTFSLTSDDGSRLYINNQLLIDNWRDQATTTETATIQLTAGQPYAIRVEYYQNGGASNVALGWSIPGQENTLLSQAVALAKSSDVAIVFANDVESEGSDRSSLELPGAQDQLIEAVAQANPRTIVVLNTGGPVLMPWVDQVPALLEAWYPGQEDGNAIAAVLFGDVNPSGKLPMTFPRSASDLPASTPAQYPGINDQADYSEGVFVGYRYYDERGITPLFPFGYGLSYTTFRYSHLRVTPTQADYRSQIAIDLDVTNTGRRAGAEVVQLYLGIPSTNVPEPPRQLKGFQKVFLQPGQTKHVHFELNPRDLSYWDVNAHAWVVQDGTYAVQVGSSSRDIRLQGSFAVRVTNGPRYVSVQAPALLAGGGSATVTTSFTNGGDLTAHALRLELQVPQGWQARPEGTTTFATVRAGQTVQVHWQVTAPAGAPAGSYTLQASARFVSADGPGHLQASTSLTVPYPSLAAAYNNVGISDDSNPSAGNFDGGGYSYSAQALAAVGLTPGATVIHDGVTFTWPNVPPGQPDNVSAEGQAVAFSAQGTTLAFLGAAAFGTQSGSLTILYSDGTSQQATLTLADWYANQPAPGDELLATADHWNRPPGDTLGPHAVSVYYTALPLQADKQVAYLLLPTNSNLHLFAVAAR</sequence>
<dbReference type="SUPFAM" id="SSF52279">
    <property type="entry name" value="Beta-D-glucan exohydrolase, C-terminal domain"/>
    <property type="match status" value="1"/>
</dbReference>
<dbReference type="Gene3D" id="2.60.120.260">
    <property type="entry name" value="Galactose-binding domain-like"/>
    <property type="match status" value="1"/>
</dbReference>
<dbReference type="InterPro" id="IPR036962">
    <property type="entry name" value="Glyco_hydro_3_N_sf"/>
</dbReference>
<dbReference type="PRINTS" id="PR00133">
    <property type="entry name" value="GLHYDRLASE3"/>
</dbReference>
<dbReference type="InterPro" id="IPR002772">
    <property type="entry name" value="Glyco_hydro_3_C"/>
</dbReference>
<evidence type="ECO:0000256" key="7">
    <source>
        <dbReference type="ARBA" id="ARBA00041276"/>
    </source>
</evidence>
<dbReference type="EMBL" id="MCIF01000002">
    <property type="protein sequence ID" value="RAQ98468.1"/>
    <property type="molecule type" value="Genomic_DNA"/>
</dbReference>
<proteinExistence type="inferred from homology"/>
<dbReference type="FunFam" id="2.60.40.10:FF:000495">
    <property type="entry name" value="Periplasmic beta-glucosidase"/>
    <property type="match status" value="1"/>
</dbReference>
<dbReference type="InterPro" id="IPR037524">
    <property type="entry name" value="PA14/GLEYA"/>
</dbReference>
<dbReference type="Pfam" id="PF07691">
    <property type="entry name" value="PA14"/>
    <property type="match status" value="1"/>
</dbReference>
<comment type="caution">
    <text evidence="11">The sequence shown here is derived from an EMBL/GenBank/DDBJ whole genome shotgun (WGS) entry which is preliminary data.</text>
</comment>
<evidence type="ECO:0000259" key="10">
    <source>
        <dbReference type="PROSITE" id="PS51820"/>
    </source>
</evidence>
<evidence type="ECO:0000256" key="2">
    <source>
        <dbReference type="ARBA" id="ARBA00005336"/>
    </source>
</evidence>
<accession>A0A328VKN3</accession>
<keyword evidence="3" id="KW-0964">Secreted</keyword>
<dbReference type="Pfam" id="PF01915">
    <property type="entry name" value="Glyco_hydro_3_C"/>
    <property type="match status" value="1"/>
</dbReference>
<dbReference type="Proteomes" id="UP000248706">
    <property type="component" value="Unassembled WGS sequence"/>
</dbReference>
<evidence type="ECO:0000313" key="11">
    <source>
        <dbReference type="EMBL" id="RAQ98468.1"/>
    </source>
</evidence>
<evidence type="ECO:0000313" key="12">
    <source>
        <dbReference type="Proteomes" id="UP000248706"/>
    </source>
</evidence>
<comment type="subcellular location">
    <subcellularLocation>
        <location evidence="1">Secreted</location>
    </subcellularLocation>
</comment>
<feature type="domain" description="PA14" evidence="10">
    <location>
        <begin position="456"/>
        <end position="594"/>
    </location>
</feature>
<keyword evidence="12" id="KW-1185">Reference proteome</keyword>
<dbReference type="GO" id="GO:0005576">
    <property type="term" value="C:extracellular region"/>
    <property type="evidence" value="ECO:0007669"/>
    <property type="project" value="UniProtKB-SubCell"/>
</dbReference>
<dbReference type="InterPro" id="IPR011658">
    <property type="entry name" value="PA14_dom"/>
</dbReference>
<dbReference type="SUPFAM" id="SSF51445">
    <property type="entry name" value="(Trans)glycosidases"/>
    <property type="match status" value="1"/>
</dbReference>
<gene>
    <name evidence="11" type="ORF">A4R35_23200</name>
</gene>
<dbReference type="GO" id="GO:0008422">
    <property type="term" value="F:beta-glucosidase activity"/>
    <property type="evidence" value="ECO:0007669"/>
    <property type="project" value="TreeGrafter"/>
</dbReference>
<dbReference type="RefSeq" id="WP_112433777.1">
    <property type="nucleotide sequence ID" value="NZ_MCIF01000002.1"/>
</dbReference>
<comment type="similarity">
    <text evidence="2">Belongs to the glycosyl hydrolase 3 family.</text>
</comment>
<organism evidence="11 12">
    <name type="scientific">Thermogemmatispora tikiterensis</name>
    <dbReference type="NCBI Taxonomy" id="1825093"/>
    <lineage>
        <taxon>Bacteria</taxon>
        <taxon>Bacillati</taxon>
        <taxon>Chloroflexota</taxon>
        <taxon>Ktedonobacteria</taxon>
        <taxon>Thermogemmatisporales</taxon>
        <taxon>Thermogemmatisporaceae</taxon>
        <taxon>Thermogemmatispora</taxon>
    </lineage>
</organism>
<evidence type="ECO:0000256" key="1">
    <source>
        <dbReference type="ARBA" id="ARBA00004613"/>
    </source>
</evidence>
<dbReference type="SMART" id="SM01217">
    <property type="entry name" value="Fn3_like"/>
    <property type="match status" value="1"/>
</dbReference>
<evidence type="ECO:0000256" key="6">
    <source>
        <dbReference type="ARBA" id="ARBA00039579"/>
    </source>
</evidence>
<dbReference type="InterPro" id="IPR013783">
    <property type="entry name" value="Ig-like_fold"/>
</dbReference>
<reference evidence="11 12" key="1">
    <citation type="submission" date="2016-08" db="EMBL/GenBank/DDBJ databases">
        <title>Analysis of Carbohydrate Active Enzymes in Thermogemmatispora T81 Reveals Carbohydrate Degradation Ability.</title>
        <authorList>
            <person name="Tomazini A."/>
            <person name="Lal S."/>
            <person name="Stott M."/>
            <person name="Henrissat B."/>
            <person name="Polikarpov I."/>
            <person name="Sparling R."/>
            <person name="Levin D.B."/>
        </authorList>
    </citation>
    <scope>NUCLEOTIDE SEQUENCE [LARGE SCALE GENOMIC DNA]</scope>
    <source>
        <strain evidence="11 12">T81</strain>
    </source>
</reference>
<dbReference type="PROSITE" id="PS51820">
    <property type="entry name" value="PA14"/>
    <property type="match status" value="1"/>
</dbReference>